<dbReference type="InterPro" id="IPR018060">
    <property type="entry name" value="HTH_AraC"/>
</dbReference>
<gene>
    <name evidence="5" type="ORF">BC343_15545</name>
</gene>
<keyword evidence="1" id="KW-0805">Transcription regulation</keyword>
<dbReference type="InterPro" id="IPR050204">
    <property type="entry name" value="AraC_XylS_family_regulators"/>
</dbReference>
<feature type="domain" description="HTH araC/xylS-type" evidence="4">
    <location>
        <begin position="163"/>
        <end position="259"/>
    </location>
</feature>
<dbReference type="GO" id="GO:0043565">
    <property type="term" value="F:sequence-specific DNA binding"/>
    <property type="evidence" value="ECO:0007669"/>
    <property type="project" value="InterPro"/>
</dbReference>
<dbReference type="SMART" id="SM00342">
    <property type="entry name" value="HTH_ARAC"/>
    <property type="match status" value="1"/>
</dbReference>
<dbReference type="InterPro" id="IPR009057">
    <property type="entry name" value="Homeodomain-like_sf"/>
</dbReference>
<evidence type="ECO:0000256" key="2">
    <source>
        <dbReference type="ARBA" id="ARBA00023125"/>
    </source>
</evidence>
<dbReference type="SUPFAM" id="SSF51182">
    <property type="entry name" value="RmlC-like cupins"/>
    <property type="match status" value="1"/>
</dbReference>
<organism evidence="5 6">
    <name type="scientific">Mucilaginibacter pedocola</name>
    <dbReference type="NCBI Taxonomy" id="1792845"/>
    <lineage>
        <taxon>Bacteria</taxon>
        <taxon>Pseudomonadati</taxon>
        <taxon>Bacteroidota</taxon>
        <taxon>Sphingobacteriia</taxon>
        <taxon>Sphingobacteriales</taxon>
        <taxon>Sphingobacteriaceae</taxon>
        <taxon>Mucilaginibacter</taxon>
    </lineage>
</organism>
<dbReference type="STRING" id="1792845.BC343_15545"/>
<reference evidence="5 6" key="1">
    <citation type="submission" date="2016-07" db="EMBL/GenBank/DDBJ databases">
        <title>Genomic analysis of zinc-resistant bacterium Mucilaginibacter pedocola TBZ30.</title>
        <authorList>
            <person name="Huang J."/>
            <person name="Tang J."/>
        </authorList>
    </citation>
    <scope>NUCLEOTIDE SEQUENCE [LARGE SCALE GENOMIC DNA]</scope>
    <source>
        <strain evidence="5 6">TBZ30</strain>
    </source>
</reference>
<dbReference type="PANTHER" id="PTHR46796:SF6">
    <property type="entry name" value="ARAC SUBFAMILY"/>
    <property type="match status" value="1"/>
</dbReference>
<dbReference type="EMBL" id="MBTF01000037">
    <property type="protein sequence ID" value="OOQ56955.1"/>
    <property type="molecule type" value="Genomic_DNA"/>
</dbReference>
<dbReference type="OrthoDB" id="4480133at2"/>
<proteinExistence type="predicted"/>
<dbReference type="AlphaFoldDB" id="A0A1S9P7M2"/>
<evidence type="ECO:0000313" key="6">
    <source>
        <dbReference type="Proteomes" id="UP000189739"/>
    </source>
</evidence>
<sequence length="259" mass="29874">MEIAEVFVSCKKEIHYSRELTLPFPVLLRVLSGEVRISAADRSFRFRAGDTVLFPRDQLGRMSKLPLNGEPCLAISVIFRQDRLKRFYTNERPMAPRSNLPVIFTENMLLQSLFNSVQPYFDLNDALPADIAAFKVEEAIRVLRTINPAADGLLGYFEAPGKLDLAAFMEQNFRFNLPLEKFGYLTGRSLTTFKKDFKQAFNQTPGRWLTNKRLELAHYQIAEHKRKPSEVYLDSGFEDLSHFSFAFKKRFGYNPTELV</sequence>
<dbReference type="Gene3D" id="1.10.10.60">
    <property type="entry name" value="Homeodomain-like"/>
    <property type="match status" value="1"/>
</dbReference>
<dbReference type="RefSeq" id="WP_078350826.1">
    <property type="nucleotide sequence ID" value="NZ_MBTF01000037.1"/>
</dbReference>
<dbReference type="PROSITE" id="PS01124">
    <property type="entry name" value="HTH_ARAC_FAMILY_2"/>
    <property type="match status" value="1"/>
</dbReference>
<dbReference type="Proteomes" id="UP000189739">
    <property type="component" value="Unassembled WGS sequence"/>
</dbReference>
<dbReference type="SUPFAM" id="SSF46689">
    <property type="entry name" value="Homeodomain-like"/>
    <property type="match status" value="1"/>
</dbReference>
<accession>A0A1S9P7M2</accession>
<dbReference type="InterPro" id="IPR054015">
    <property type="entry name" value="ExsA-like_N"/>
</dbReference>
<keyword evidence="3" id="KW-0804">Transcription</keyword>
<dbReference type="GO" id="GO:0003700">
    <property type="term" value="F:DNA-binding transcription factor activity"/>
    <property type="evidence" value="ECO:0007669"/>
    <property type="project" value="InterPro"/>
</dbReference>
<keyword evidence="6" id="KW-1185">Reference proteome</keyword>
<evidence type="ECO:0000313" key="5">
    <source>
        <dbReference type="EMBL" id="OOQ56955.1"/>
    </source>
</evidence>
<name>A0A1S9P7M2_9SPHI</name>
<dbReference type="Pfam" id="PF12833">
    <property type="entry name" value="HTH_18"/>
    <property type="match status" value="1"/>
</dbReference>
<evidence type="ECO:0000259" key="4">
    <source>
        <dbReference type="PROSITE" id="PS01124"/>
    </source>
</evidence>
<evidence type="ECO:0000256" key="3">
    <source>
        <dbReference type="ARBA" id="ARBA00023163"/>
    </source>
</evidence>
<dbReference type="InterPro" id="IPR011051">
    <property type="entry name" value="RmlC_Cupin_sf"/>
</dbReference>
<evidence type="ECO:0000256" key="1">
    <source>
        <dbReference type="ARBA" id="ARBA00023015"/>
    </source>
</evidence>
<comment type="caution">
    <text evidence="5">The sequence shown here is derived from an EMBL/GenBank/DDBJ whole genome shotgun (WGS) entry which is preliminary data.</text>
</comment>
<keyword evidence="2" id="KW-0238">DNA-binding</keyword>
<dbReference type="Pfam" id="PF22200">
    <property type="entry name" value="ExsA_N"/>
    <property type="match status" value="1"/>
</dbReference>
<dbReference type="PANTHER" id="PTHR46796">
    <property type="entry name" value="HTH-TYPE TRANSCRIPTIONAL ACTIVATOR RHAS-RELATED"/>
    <property type="match status" value="1"/>
</dbReference>
<protein>
    <submittedName>
        <fullName evidence="5">AraC family transcriptional regulator</fullName>
    </submittedName>
</protein>